<organism evidence="1 2">
    <name type="scientific">Corynebacterium camporealensis</name>
    <dbReference type="NCBI Taxonomy" id="161896"/>
    <lineage>
        <taxon>Bacteria</taxon>
        <taxon>Bacillati</taxon>
        <taxon>Actinomycetota</taxon>
        <taxon>Actinomycetes</taxon>
        <taxon>Mycobacteriales</taxon>
        <taxon>Corynebacteriaceae</taxon>
        <taxon>Corynebacterium</taxon>
    </lineage>
</organism>
<protein>
    <submittedName>
        <fullName evidence="1">Uncharacterized protein</fullName>
    </submittedName>
</protein>
<proteinExistence type="predicted"/>
<accession>A0A0F6TC68</accession>
<dbReference type="AlphaFoldDB" id="A0A0F6TC68"/>
<evidence type="ECO:0000313" key="2">
    <source>
        <dbReference type="Proteomes" id="UP000033566"/>
    </source>
</evidence>
<sequence>MALESDSLNKRTLGPAVGSAVVGIALGVITIVGVAQFSSANTVPEGNAVSAADAVMGGPEYGSRN</sequence>
<keyword evidence="2" id="KW-1185">Reference proteome</keyword>
<dbReference type="Proteomes" id="UP000033566">
    <property type="component" value="Chromosome"/>
</dbReference>
<evidence type="ECO:0000313" key="1">
    <source>
        <dbReference type="EMBL" id="AKE40051.1"/>
    </source>
</evidence>
<dbReference type="EMBL" id="CP011311">
    <property type="protein sequence ID" value="AKE40051.1"/>
    <property type="molecule type" value="Genomic_DNA"/>
</dbReference>
<reference evidence="1 2" key="1">
    <citation type="journal article" date="2015" name="Genome Announc.">
        <title>Complete Genome Sequence of Corynebacterium camporealensis DSM 44610, Isolated from the Milk of a Manchega Sheep with Subclinical Mastitis.</title>
        <authorList>
            <person name="Ruckert C."/>
            <person name="Albersmeier A."/>
            <person name="Winkler A."/>
            <person name="Tauch A."/>
        </authorList>
    </citation>
    <scope>NUCLEOTIDE SEQUENCE [LARGE SCALE GENOMIC DNA]</scope>
    <source>
        <strain evidence="1 2">DSM 44610</strain>
    </source>
</reference>
<dbReference type="HOGENOM" id="CLU_192074_0_0_11"/>
<dbReference type="InterPro" id="IPR022566">
    <property type="entry name" value="DUF2613"/>
</dbReference>
<dbReference type="OrthoDB" id="4426602at2"/>
<dbReference type="PATRIC" id="fig|161896.4.peg.2065"/>
<dbReference type="RefSeq" id="WP_035106376.1">
    <property type="nucleotide sequence ID" value="NZ_CP011311.1"/>
</dbReference>
<gene>
    <name evidence="1" type="ORF">UL81_10590</name>
</gene>
<dbReference type="STRING" id="161896.UL81_10590"/>
<dbReference type="KEGG" id="ccj:UL81_10590"/>
<dbReference type="Pfam" id="PF11021">
    <property type="entry name" value="DUF2613"/>
    <property type="match status" value="1"/>
</dbReference>
<name>A0A0F6TC68_9CORY</name>